<sequence length="236" mass="25512">LRLALGYVGRPGLTAERFVADPFGPPGTRMYRTGDLASRSEDGTLTFAGRADGQVKVRGFRVEPGEIEHALGTHPDVARAVVTLRGDRLVAHVVPADGREPSAEGLREHLAAGLPEYMVPSAFTLVERVPLTPNGKLDVAALPEPVWAAEPGDTPRGEFEELIAGVWSEVLGRDGIGPDDDFFALGGHSLMAIRVVARLRRNLGVVVPTRQVYRHPRLRDLACYVESLRRETPSGG</sequence>
<feature type="domain" description="Carrier" evidence="3">
    <location>
        <begin position="154"/>
        <end position="229"/>
    </location>
</feature>
<protein>
    <submittedName>
        <fullName evidence="4">Phosphopantetheine-binding protein</fullName>
    </submittedName>
</protein>
<dbReference type="Pfam" id="PF13193">
    <property type="entry name" value="AMP-binding_C"/>
    <property type="match status" value="1"/>
</dbReference>
<dbReference type="Proteomes" id="UP001597024">
    <property type="component" value="Unassembled WGS sequence"/>
</dbReference>
<dbReference type="SMART" id="SM00823">
    <property type="entry name" value="PKS_PP"/>
    <property type="match status" value="1"/>
</dbReference>
<evidence type="ECO:0000313" key="5">
    <source>
        <dbReference type="Proteomes" id="UP001597024"/>
    </source>
</evidence>
<keyword evidence="1" id="KW-0596">Phosphopantetheine</keyword>
<dbReference type="Gene3D" id="2.30.38.10">
    <property type="entry name" value="Luciferase, Domain 3"/>
    <property type="match status" value="1"/>
</dbReference>
<organism evidence="4 5">
    <name type="scientific">Streptosporangium algeriense</name>
    <dbReference type="NCBI Taxonomy" id="1682748"/>
    <lineage>
        <taxon>Bacteria</taxon>
        <taxon>Bacillati</taxon>
        <taxon>Actinomycetota</taxon>
        <taxon>Actinomycetes</taxon>
        <taxon>Streptosporangiales</taxon>
        <taxon>Streptosporangiaceae</taxon>
        <taxon>Streptosporangium</taxon>
    </lineage>
</organism>
<proteinExistence type="predicted"/>
<dbReference type="PROSITE" id="PS50075">
    <property type="entry name" value="CARRIER"/>
    <property type="match status" value="1"/>
</dbReference>
<feature type="non-terminal residue" evidence="4">
    <location>
        <position position="1"/>
    </location>
</feature>
<dbReference type="InterPro" id="IPR009081">
    <property type="entry name" value="PP-bd_ACP"/>
</dbReference>
<reference evidence="5" key="1">
    <citation type="journal article" date="2019" name="Int. J. Syst. Evol. Microbiol.">
        <title>The Global Catalogue of Microorganisms (GCM) 10K type strain sequencing project: providing services to taxonomists for standard genome sequencing and annotation.</title>
        <authorList>
            <consortium name="The Broad Institute Genomics Platform"/>
            <consortium name="The Broad Institute Genome Sequencing Center for Infectious Disease"/>
            <person name="Wu L."/>
            <person name="Ma J."/>
        </authorList>
    </citation>
    <scope>NUCLEOTIDE SEQUENCE [LARGE SCALE GENOMIC DNA]</scope>
    <source>
        <strain evidence="5">CCUG 62974</strain>
    </source>
</reference>
<dbReference type="InterPro" id="IPR006162">
    <property type="entry name" value="Ppantetheine_attach_site"/>
</dbReference>
<dbReference type="PANTHER" id="PTHR45527">
    <property type="entry name" value="NONRIBOSOMAL PEPTIDE SYNTHETASE"/>
    <property type="match status" value="1"/>
</dbReference>
<accession>A0ABW3E5H4</accession>
<dbReference type="PROSITE" id="PS00012">
    <property type="entry name" value="PHOSPHOPANTETHEINE"/>
    <property type="match status" value="1"/>
</dbReference>
<comment type="caution">
    <text evidence="4">The sequence shown here is derived from an EMBL/GenBank/DDBJ whole genome shotgun (WGS) entry which is preliminary data.</text>
</comment>
<dbReference type="SUPFAM" id="SSF47336">
    <property type="entry name" value="ACP-like"/>
    <property type="match status" value="1"/>
</dbReference>
<evidence type="ECO:0000313" key="4">
    <source>
        <dbReference type="EMBL" id="MFD0891118.1"/>
    </source>
</evidence>
<dbReference type="Gene3D" id="3.30.300.30">
    <property type="match status" value="1"/>
</dbReference>
<dbReference type="EMBL" id="JBHTHX010002929">
    <property type="protein sequence ID" value="MFD0891118.1"/>
    <property type="molecule type" value="Genomic_DNA"/>
</dbReference>
<dbReference type="PANTHER" id="PTHR45527:SF1">
    <property type="entry name" value="FATTY ACID SYNTHASE"/>
    <property type="match status" value="1"/>
</dbReference>
<dbReference type="SUPFAM" id="SSF56801">
    <property type="entry name" value="Acetyl-CoA synthetase-like"/>
    <property type="match status" value="1"/>
</dbReference>
<evidence type="ECO:0000256" key="2">
    <source>
        <dbReference type="ARBA" id="ARBA00022553"/>
    </source>
</evidence>
<gene>
    <name evidence="4" type="ORF">ACFQ08_41770</name>
</gene>
<dbReference type="Pfam" id="PF00550">
    <property type="entry name" value="PP-binding"/>
    <property type="match status" value="1"/>
</dbReference>
<evidence type="ECO:0000256" key="1">
    <source>
        <dbReference type="ARBA" id="ARBA00022450"/>
    </source>
</evidence>
<evidence type="ECO:0000259" key="3">
    <source>
        <dbReference type="PROSITE" id="PS50075"/>
    </source>
</evidence>
<keyword evidence="2" id="KW-0597">Phosphoprotein</keyword>
<dbReference type="InterPro" id="IPR020806">
    <property type="entry name" value="PKS_PP-bd"/>
</dbReference>
<name>A0ABW3E5H4_9ACTN</name>
<keyword evidence="5" id="KW-1185">Reference proteome</keyword>
<dbReference type="InterPro" id="IPR045851">
    <property type="entry name" value="AMP-bd_C_sf"/>
</dbReference>
<dbReference type="Gene3D" id="1.10.1200.10">
    <property type="entry name" value="ACP-like"/>
    <property type="match status" value="1"/>
</dbReference>
<dbReference type="InterPro" id="IPR036736">
    <property type="entry name" value="ACP-like_sf"/>
</dbReference>
<dbReference type="InterPro" id="IPR025110">
    <property type="entry name" value="AMP-bd_C"/>
</dbReference>